<dbReference type="Ensembl" id="ENSCCRT00020074292.1">
    <property type="protein sequence ID" value="ENSCCRP00020067542.1"/>
    <property type="gene ID" value="ENSCCRG00020031709.1"/>
</dbReference>
<evidence type="ECO:0000313" key="3">
    <source>
        <dbReference type="Proteomes" id="UP000694701"/>
    </source>
</evidence>
<reference evidence="2" key="1">
    <citation type="submission" date="2025-08" db="UniProtKB">
        <authorList>
            <consortium name="Ensembl"/>
        </authorList>
    </citation>
    <scope>IDENTIFICATION</scope>
</reference>
<protein>
    <submittedName>
        <fullName evidence="2">Si:dkeyp-75b4.9</fullName>
    </submittedName>
</protein>
<keyword evidence="1" id="KW-1133">Transmembrane helix</keyword>
<organism evidence="2 3">
    <name type="scientific">Cyprinus carpio</name>
    <name type="common">Common carp</name>
    <dbReference type="NCBI Taxonomy" id="7962"/>
    <lineage>
        <taxon>Eukaryota</taxon>
        <taxon>Metazoa</taxon>
        <taxon>Chordata</taxon>
        <taxon>Craniata</taxon>
        <taxon>Vertebrata</taxon>
        <taxon>Euteleostomi</taxon>
        <taxon>Actinopterygii</taxon>
        <taxon>Neopterygii</taxon>
        <taxon>Teleostei</taxon>
        <taxon>Ostariophysi</taxon>
        <taxon>Cypriniformes</taxon>
        <taxon>Cyprinidae</taxon>
        <taxon>Cyprininae</taxon>
        <taxon>Cyprinus</taxon>
    </lineage>
</organism>
<keyword evidence="1" id="KW-0812">Transmembrane</keyword>
<name>A0A8C2GA16_CYPCA</name>
<accession>A0A8C2GA16</accession>
<keyword evidence="1" id="KW-0472">Membrane</keyword>
<sequence length="157" mass="18294">MGHHTWLYVTSLSLFYILIVYCVHLSVQFNPLKPITEEDPKYNKNPTLKDRIHCLVAVLPANTVSMMDETSLHIIRQMSDVRKKARDLGIPQVIIMTKVDESCPLVKDDLKKIYTSTKIKQKVLCFKFLTMVNNNDKIWHCITVSCTYKVFIVYDNR</sequence>
<dbReference type="Proteomes" id="UP000694701">
    <property type="component" value="Unplaced"/>
</dbReference>
<proteinExistence type="predicted"/>
<evidence type="ECO:0000313" key="2">
    <source>
        <dbReference type="Ensembl" id="ENSCCRP00020067542.1"/>
    </source>
</evidence>
<feature type="transmembrane region" description="Helical" evidence="1">
    <location>
        <begin position="6"/>
        <end position="27"/>
    </location>
</feature>
<evidence type="ECO:0000256" key="1">
    <source>
        <dbReference type="SAM" id="Phobius"/>
    </source>
</evidence>
<dbReference type="AlphaFoldDB" id="A0A8C2GA16"/>